<organism evidence="2 3">
    <name type="scientific">Nocardioides albus</name>
    <dbReference type="NCBI Taxonomy" id="1841"/>
    <lineage>
        <taxon>Bacteria</taxon>
        <taxon>Bacillati</taxon>
        <taxon>Actinomycetota</taxon>
        <taxon>Actinomycetes</taxon>
        <taxon>Propionibacteriales</taxon>
        <taxon>Nocardioidaceae</taxon>
        <taxon>Nocardioides</taxon>
    </lineage>
</organism>
<dbReference type="RefSeq" id="WP_183549182.1">
    <property type="nucleotide sequence ID" value="NZ_BMQT01000011.1"/>
</dbReference>
<sequence length="386" mass="40963">MSRRRSAYATVVVLGVLAFFYSLALAIPVSVEAVWQLWETRGLNWMGVLVGRMVDGFTFLWGSAVTHGGYVVTPVSIWPTVVFVVLLASLVYLSLRTASENAYSVAGRVLCASVLTGGLTNLFVVLQATAGGRGGLDALPSLIWALPDDGIWIGAVMGVLGGYAALVAAAFGQVASIALRADATDDSDMSPKEPLEHVGRGRAMRIATWGTLPLLVVALVGGFVWDYGPDADPYGARLDSVQAWIRLVWFGHASLSGPHNPHSLSGEFDTSVWLTRTLSSAVLVALVWLVMLLMVSRWQGERRPGVLCVVVQCWGVVAVLAALVGMVEGALVRQEAFATTAPLWALEVAGQGVRFGAVFGWATGVAVILAHRFSRGARADAEAEGE</sequence>
<keyword evidence="1" id="KW-1133">Transmembrane helix</keyword>
<feature type="transmembrane region" description="Helical" evidence="1">
    <location>
        <begin position="6"/>
        <end position="31"/>
    </location>
</feature>
<feature type="transmembrane region" description="Helical" evidence="1">
    <location>
        <begin position="273"/>
        <end position="294"/>
    </location>
</feature>
<dbReference type="Proteomes" id="UP000577707">
    <property type="component" value="Unassembled WGS sequence"/>
</dbReference>
<dbReference type="AlphaFoldDB" id="A0A7W5A887"/>
<comment type="caution">
    <text evidence="2">The sequence shown here is derived from an EMBL/GenBank/DDBJ whole genome shotgun (WGS) entry which is preliminary data.</text>
</comment>
<protein>
    <submittedName>
        <fullName evidence="2">Uncharacterized protein</fullName>
    </submittedName>
</protein>
<accession>A0A7W5A887</accession>
<keyword evidence="1" id="KW-0472">Membrane</keyword>
<evidence type="ECO:0000313" key="3">
    <source>
        <dbReference type="Proteomes" id="UP000577707"/>
    </source>
</evidence>
<feature type="transmembrane region" description="Helical" evidence="1">
    <location>
        <begin position="107"/>
        <end position="130"/>
    </location>
</feature>
<feature type="transmembrane region" description="Helical" evidence="1">
    <location>
        <begin position="352"/>
        <end position="370"/>
    </location>
</feature>
<reference evidence="2 3" key="1">
    <citation type="submission" date="2020-08" db="EMBL/GenBank/DDBJ databases">
        <title>Genomic Encyclopedia of Type Strains, Phase III (KMG-III): the genomes of soil and plant-associated and newly described type strains.</title>
        <authorList>
            <person name="Whitman W."/>
        </authorList>
    </citation>
    <scope>NUCLEOTIDE SEQUENCE [LARGE SCALE GENOMIC DNA]</scope>
    <source>
        <strain evidence="2 3">CECT 3302</strain>
    </source>
</reference>
<feature type="transmembrane region" description="Helical" evidence="1">
    <location>
        <begin position="206"/>
        <end position="225"/>
    </location>
</feature>
<proteinExistence type="predicted"/>
<feature type="transmembrane region" description="Helical" evidence="1">
    <location>
        <begin position="150"/>
        <end position="171"/>
    </location>
</feature>
<feature type="transmembrane region" description="Helical" evidence="1">
    <location>
        <begin position="76"/>
        <end position="95"/>
    </location>
</feature>
<evidence type="ECO:0000256" key="1">
    <source>
        <dbReference type="SAM" id="Phobius"/>
    </source>
</evidence>
<keyword evidence="1" id="KW-0812">Transmembrane</keyword>
<feature type="transmembrane region" description="Helical" evidence="1">
    <location>
        <begin position="306"/>
        <end position="332"/>
    </location>
</feature>
<evidence type="ECO:0000313" key="2">
    <source>
        <dbReference type="EMBL" id="MBB3091305.1"/>
    </source>
</evidence>
<dbReference type="EMBL" id="JACHXG010000010">
    <property type="protein sequence ID" value="MBB3091305.1"/>
    <property type="molecule type" value="Genomic_DNA"/>
</dbReference>
<name>A0A7W5A887_9ACTN</name>
<gene>
    <name evidence="2" type="ORF">FHS12_004275</name>
</gene>
<keyword evidence="3" id="KW-1185">Reference proteome</keyword>